<dbReference type="PANTHER" id="PTHR23355:SF65">
    <property type="entry name" value="EXORIBONUCLEASE CYT-4, PUTATIVE (AFU_ORTHOLOGUE AFUA_7G01550)-RELATED"/>
    <property type="match status" value="1"/>
</dbReference>
<accession>A0A1Y1W8F4</accession>
<gene>
    <name evidence="3" type="ORF">DL89DRAFT_323009</name>
</gene>
<evidence type="ECO:0000256" key="1">
    <source>
        <dbReference type="SAM" id="MobiDB-lite"/>
    </source>
</evidence>
<dbReference type="GeneID" id="63808016"/>
<dbReference type="InterPro" id="IPR001900">
    <property type="entry name" value="RNase_II/R"/>
</dbReference>
<name>A0A1Y1W8F4_9FUNG</name>
<dbReference type="Proteomes" id="UP000193922">
    <property type="component" value="Unassembled WGS sequence"/>
</dbReference>
<dbReference type="InterPro" id="IPR012340">
    <property type="entry name" value="NA-bd_OB-fold"/>
</dbReference>
<dbReference type="PANTHER" id="PTHR23355">
    <property type="entry name" value="RIBONUCLEASE"/>
    <property type="match status" value="1"/>
</dbReference>
<protein>
    <submittedName>
        <fullName evidence="3">RNB-domain-containing protein</fullName>
    </submittedName>
</protein>
<proteinExistence type="predicted"/>
<keyword evidence="4" id="KW-1185">Reference proteome</keyword>
<feature type="region of interest" description="Disordered" evidence="1">
    <location>
        <begin position="418"/>
        <end position="442"/>
    </location>
</feature>
<dbReference type="GO" id="GO:0000932">
    <property type="term" value="C:P-body"/>
    <property type="evidence" value="ECO:0007669"/>
    <property type="project" value="TreeGrafter"/>
</dbReference>
<dbReference type="GO" id="GO:0000175">
    <property type="term" value="F:3'-5'-RNA exonuclease activity"/>
    <property type="evidence" value="ECO:0007669"/>
    <property type="project" value="TreeGrafter"/>
</dbReference>
<dbReference type="GO" id="GO:0003723">
    <property type="term" value="F:RNA binding"/>
    <property type="evidence" value="ECO:0007669"/>
    <property type="project" value="InterPro"/>
</dbReference>
<organism evidence="3 4">
    <name type="scientific">Linderina pennispora</name>
    <dbReference type="NCBI Taxonomy" id="61395"/>
    <lineage>
        <taxon>Eukaryota</taxon>
        <taxon>Fungi</taxon>
        <taxon>Fungi incertae sedis</taxon>
        <taxon>Zoopagomycota</taxon>
        <taxon>Kickxellomycotina</taxon>
        <taxon>Kickxellomycetes</taxon>
        <taxon>Kickxellales</taxon>
        <taxon>Kickxellaceae</taxon>
        <taxon>Linderina</taxon>
    </lineage>
</organism>
<comment type="caution">
    <text evidence="3">The sequence shown here is derived from an EMBL/GenBank/DDBJ whole genome shotgun (WGS) entry which is preliminary data.</text>
</comment>
<evidence type="ECO:0000259" key="2">
    <source>
        <dbReference type="SMART" id="SM00955"/>
    </source>
</evidence>
<evidence type="ECO:0000313" key="4">
    <source>
        <dbReference type="Proteomes" id="UP000193922"/>
    </source>
</evidence>
<dbReference type="Pfam" id="PF00773">
    <property type="entry name" value="RNB"/>
    <property type="match status" value="1"/>
</dbReference>
<evidence type="ECO:0000313" key="3">
    <source>
        <dbReference type="EMBL" id="ORX69675.1"/>
    </source>
</evidence>
<feature type="domain" description="RNB" evidence="2">
    <location>
        <begin position="801"/>
        <end position="1201"/>
    </location>
</feature>
<dbReference type="SMART" id="SM00955">
    <property type="entry name" value="RNB"/>
    <property type="match status" value="1"/>
</dbReference>
<dbReference type="InterPro" id="IPR050180">
    <property type="entry name" value="RNR_Ribonuclease"/>
</dbReference>
<dbReference type="OrthoDB" id="2285229at2759"/>
<sequence length="1393" mass="156116">MQSSLCRRVLKPAVQARSRTCMRATGTVALRRNSTKAYPELEDILGKPASTFNELVGQLETLIKHPSPPRNYADALAKQELRRNDAGDLAVPDKHNLDRQQGKPVLRQRPRMLRHPAADGAAHSTEELGMSEADAVHLGFTSEQQQRRRIWLTKVAGYRAFRENMMSADRLLDQLEHDRLAEAEEEQVKEAVEEPVLDDDREFEQLIRQSWRLHDNDVGGQRALQSRRPGGRRMYHTTRAVGEGKKEKRTALDFLARNTRVVKAHKSLITQADLPTRAELQRHVEASRSQQETEHVPIDATVNTGDVVELRQVMRTDETPFGAGVVTAGVIQKTTGRFHFNALLANNMILGGRETRVGFVARGVLFDEQRMRSSGVAEQDVRRVMEYAQQLRDYEAEHGHESLVSAYEAMQLQAAQNQGQQGTLVGSDMDSDIHAAGLGDEDTAEMRGMQTAVAEAADSEESITMVLLRTIPRTVRTFQQRAEQLMRSHYRELGEYWGMALGRGQRRVTVDSLAELIFGDTSAEARYAAYMHLISDTQHFIPDSHGLFVTGAFELRGRREVVEIERVRELIRENAPEFTQFVTKARALVAYSHAQNPTSPTRAALDPTLKAFEKSRTCELTGWAACDEVFERKPLPAAMTEEEAGRVEFSRSDMLFINILRQFVFWHNAGFTIAANPYDGLVAPVIKKMHYYAGCDVTSVTRFLVDLGVWPHWFNPKLNTRTLPFGSLGANKDHYTIRGASELSAKLFLEGDQGLSKPSRGLLESARKITPAVRDSLVTRSSVGIIDKTDFYARDVCEDLRHDFGQLPVYTIDDSATRDVDDGVSVETVAGADGQQQTWLHVHIADPTAHVHPGHVVADAAQQQGTTLYYAERHQHMLPYALTMQELALSRRADGSAVNTMTASVLLDANGEIADYKVRPARVRNLLAVPYAAADQVLSYQWAMPDLKSFAQVQAVYRNGSLVHPFELQPSDWQKYGDGCPPPAAEHTESLRLIQQLVRRHYELRVRNGAFTKANTERSFSLGNPRLPMPAHSLSGPAFLASPSAHEFPPMRTYHGIGVNSPAHAMVGELMLLAGRAFARFAQEHNVPMLFRVQPPPNLDVLSGGIPGLQSALADELNEAQAMDARAVWDAVGRRARATDGVISRALFDEVRHMMNPSVFAATPGPQTIMGVLDGYTRATSPIRRFDDLVVHWQVKAQLLKEHTRASEQTPWYWGQDDMERLAPSVFRRNLLADQCMALNEDFWGLTMLRRMENQARRGLLQAPPAGFYDTSSPLYYDLPWPYYEPGRPGPLTWTAVVDNRDESRPFVSLVVHGLGVRAMLLPRPVAPHHLPFAGTKVRVHVMAVDPSEGLLIVRLAPEPLQPSDTPRFWRHQHAFSRLMTRFPITYTPPEII</sequence>
<reference evidence="3 4" key="1">
    <citation type="submission" date="2016-07" db="EMBL/GenBank/DDBJ databases">
        <title>Pervasive Adenine N6-methylation of Active Genes in Fungi.</title>
        <authorList>
            <consortium name="DOE Joint Genome Institute"/>
            <person name="Mondo S.J."/>
            <person name="Dannebaum R.O."/>
            <person name="Kuo R.C."/>
            <person name="Labutti K."/>
            <person name="Haridas S."/>
            <person name="Kuo A."/>
            <person name="Salamov A."/>
            <person name="Ahrendt S.R."/>
            <person name="Lipzen A."/>
            <person name="Sullivan W."/>
            <person name="Andreopoulos W.B."/>
            <person name="Clum A."/>
            <person name="Lindquist E."/>
            <person name="Daum C."/>
            <person name="Ramamoorthy G.K."/>
            <person name="Gryganskyi A."/>
            <person name="Culley D."/>
            <person name="Magnuson J.K."/>
            <person name="James T.Y."/>
            <person name="O'Malley M.A."/>
            <person name="Stajich J.E."/>
            <person name="Spatafora J.W."/>
            <person name="Visel A."/>
            <person name="Grigoriev I.V."/>
        </authorList>
    </citation>
    <scope>NUCLEOTIDE SEQUENCE [LARGE SCALE GENOMIC DNA]</scope>
    <source>
        <strain evidence="3 4">ATCC 12442</strain>
    </source>
</reference>
<dbReference type="RefSeq" id="XP_040743363.1">
    <property type="nucleotide sequence ID" value="XM_040891368.1"/>
</dbReference>
<dbReference type="GO" id="GO:0006402">
    <property type="term" value="P:mRNA catabolic process"/>
    <property type="evidence" value="ECO:0007669"/>
    <property type="project" value="TreeGrafter"/>
</dbReference>
<dbReference type="SUPFAM" id="SSF50249">
    <property type="entry name" value="Nucleic acid-binding proteins"/>
    <property type="match status" value="1"/>
</dbReference>
<dbReference type="STRING" id="61395.A0A1Y1W8F4"/>
<dbReference type="EMBL" id="MCFD01000007">
    <property type="protein sequence ID" value="ORX69675.1"/>
    <property type="molecule type" value="Genomic_DNA"/>
</dbReference>